<keyword evidence="2" id="KW-1133">Transmembrane helix</keyword>
<gene>
    <name evidence="4" type="primary">gumD_2</name>
    <name evidence="4" type="ORF">BSF38_02667</name>
</gene>
<proteinExistence type="inferred from homology"/>
<reference evidence="5" key="1">
    <citation type="submission" date="2016-12" db="EMBL/GenBank/DDBJ databases">
        <title>Comparative genomics of four Isosphaeraceae planctomycetes: a common pool of plasmids and glycoside hydrolase genes.</title>
        <authorList>
            <person name="Ivanova A."/>
        </authorList>
    </citation>
    <scope>NUCLEOTIDE SEQUENCE [LARGE SCALE GENOMIC DNA]</scope>
    <source>
        <strain evidence="5">PX4</strain>
    </source>
</reference>
<dbReference type="EMBL" id="CP019082">
    <property type="protein sequence ID" value="APW61163.1"/>
    <property type="molecule type" value="Genomic_DNA"/>
</dbReference>
<comment type="similarity">
    <text evidence="1">Belongs to the bacterial sugar transferase family.</text>
</comment>
<dbReference type="PANTHER" id="PTHR30576:SF10">
    <property type="entry name" value="SLL5057 PROTEIN"/>
    <property type="match status" value="1"/>
</dbReference>
<dbReference type="PANTHER" id="PTHR30576">
    <property type="entry name" value="COLANIC BIOSYNTHESIS UDP-GLUCOSE LIPID CARRIER TRANSFERASE"/>
    <property type="match status" value="1"/>
</dbReference>
<evidence type="ECO:0000259" key="3">
    <source>
        <dbReference type="Pfam" id="PF02397"/>
    </source>
</evidence>
<dbReference type="STRING" id="1387353.BSF38_02667"/>
<keyword evidence="4" id="KW-0808">Transferase</keyword>
<evidence type="ECO:0000256" key="1">
    <source>
        <dbReference type="ARBA" id="ARBA00006464"/>
    </source>
</evidence>
<dbReference type="AlphaFoldDB" id="A0A1U7CQL3"/>
<dbReference type="OrthoDB" id="9766874at2"/>
<evidence type="ECO:0000313" key="4">
    <source>
        <dbReference type="EMBL" id="APW61163.1"/>
    </source>
</evidence>
<protein>
    <recommendedName>
        <fullName evidence="3">Bacterial sugar transferase domain-containing protein</fullName>
    </recommendedName>
</protein>
<keyword evidence="5" id="KW-1185">Reference proteome</keyword>
<dbReference type="GO" id="GO:0016780">
    <property type="term" value="F:phosphotransferase activity, for other substituted phosphate groups"/>
    <property type="evidence" value="ECO:0007669"/>
    <property type="project" value="TreeGrafter"/>
</dbReference>
<dbReference type="Proteomes" id="UP000186309">
    <property type="component" value="Chromosome"/>
</dbReference>
<organism evidence="4 5">
    <name type="scientific">Paludisphaera borealis</name>
    <dbReference type="NCBI Taxonomy" id="1387353"/>
    <lineage>
        <taxon>Bacteria</taxon>
        <taxon>Pseudomonadati</taxon>
        <taxon>Planctomycetota</taxon>
        <taxon>Planctomycetia</taxon>
        <taxon>Isosphaerales</taxon>
        <taxon>Isosphaeraceae</taxon>
        <taxon>Paludisphaera</taxon>
    </lineage>
</organism>
<name>A0A1U7CQL3_9BACT</name>
<feature type="transmembrane region" description="Helical" evidence="2">
    <location>
        <begin position="37"/>
        <end position="58"/>
    </location>
</feature>
<dbReference type="RefSeq" id="WP_076346314.1">
    <property type="nucleotide sequence ID" value="NZ_CP019082.1"/>
</dbReference>
<evidence type="ECO:0000256" key="2">
    <source>
        <dbReference type="SAM" id="Phobius"/>
    </source>
</evidence>
<dbReference type="KEGG" id="pbor:BSF38_02667"/>
<accession>A0A1U7CQL3</accession>
<keyword evidence="2" id="KW-0812">Transmembrane</keyword>
<feature type="domain" description="Bacterial sugar transferase" evidence="3">
    <location>
        <begin position="32"/>
        <end position="221"/>
    </location>
</feature>
<dbReference type="Pfam" id="PF02397">
    <property type="entry name" value="Bac_transf"/>
    <property type="match status" value="1"/>
</dbReference>
<sequence length="227" mass="25076">MNTLTTLGSGSDASRIISPGPLETSIYGTFGKRLLDVVLASSALFVLSPLFLVVAWLIRLNDGGPVFFRQKRHGKDGASFFMYKFRSMKTTAEAQKAALLADNQHGRDGVTFKMKADPRITRVGAWLRRTSLDELPQLWNVVLGDMSLVGPRPPVAAEYAKYTDYQKTRLAVTPGLTCLWQIKGRAEIPFEGQVELDREYVATRSLLLDLKILVLTIPAVVSGRGAY</sequence>
<evidence type="ECO:0000313" key="5">
    <source>
        <dbReference type="Proteomes" id="UP000186309"/>
    </source>
</evidence>
<keyword evidence="2" id="KW-0472">Membrane</keyword>
<dbReference type="InterPro" id="IPR003362">
    <property type="entry name" value="Bact_transf"/>
</dbReference>